<dbReference type="PANTHER" id="PTHR34223">
    <property type="entry name" value="OS11G0201299 PROTEIN"/>
    <property type="match status" value="1"/>
</dbReference>
<protein>
    <submittedName>
        <fullName evidence="2">F-box/LRR-repeat protein</fullName>
    </submittedName>
</protein>
<organism evidence="2 3">
    <name type="scientific">Trifolium pratense</name>
    <name type="common">Red clover</name>
    <dbReference type="NCBI Taxonomy" id="57577"/>
    <lineage>
        <taxon>Eukaryota</taxon>
        <taxon>Viridiplantae</taxon>
        <taxon>Streptophyta</taxon>
        <taxon>Embryophyta</taxon>
        <taxon>Tracheophyta</taxon>
        <taxon>Spermatophyta</taxon>
        <taxon>Magnoliopsida</taxon>
        <taxon>eudicotyledons</taxon>
        <taxon>Gunneridae</taxon>
        <taxon>Pentapetalae</taxon>
        <taxon>rosids</taxon>
        <taxon>fabids</taxon>
        <taxon>Fabales</taxon>
        <taxon>Fabaceae</taxon>
        <taxon>Papilionoideae</taxon>
        <taxon>50 kb inversion clade</taxon>
        <taxon>NPAAA clade</taxon>
        <taxon>Hologalegina</taxon>
        <taxon>IRL clade</taxon>
        <taxon>Trifolieae</taxon>
        <taxon>Trifolium</taxon>
    </lineage>
</organism>
<gene>
    <name evidence="2" type="ORF">L195_g002603</name>
</gene>
<dbReference type="Gene3D" id="1.20.1280.50">
    <property type="match status" value="1"/>
</dbReference>
<accession>A0A2K3NSY2</accession>
<reference evidence="2 3" key="2">
    <citation type="journal article" date="2017" name="Front. Plant Sci.">
        <title>Gene Classification and Mining of Molecular Markers Useful in Red Clover (Trifolium pratense) Breeding.</title>
        <authorList>
            <person name="Istvanek J."/>
            <person name="Dluhosova J."/>
            <person name="Dluhos P."/>
            <person name="Patkova L."/>
            <person name="Nedelnik J."/>
            <person name="Repkova J."/>
        </authorList>
    </citation>
    <scope>NUCLEOTIDE SEQUENCE [LARGE SCALE GENOMIC DNA]</scope>
    <source>
        <strain evidence="3">cv. Tatra</strain>
        <tissue evidence="2">Young leaves</tissue>
    </source>
</reference>
<dbReference type="InterPro" id="IPR053197">
    <property type="entry name" value="F-box_SCFL_complex_component"/>
</dbReference>
<evidence type="ECO:0000313" key="3">
    <source>
        <dbReference type="Proteomes" id="UP000236291"/>
    </source>
</evidence>
<evidence type="ECO:0000313" key="2">
    <source>
        <dbReference type="EMBL" id="PNY06141.1"/>
    </source>
</evidence>
<name>A0A2K3NSY2_TRIPR</name>
<dbReference type="CDD" id="cd22160">
    <property type="entry name" value="F-box_AtFBL13-like"/>
    <property type="match status" value="1"/>
</dbReference>
<dbReference type="Pfam" id="PF00646">
    <property type="entry name" value="F-box"/>
    <property type="match status" value="1"/>
</dbReference>
<dbReference type="AlphaFoldDB" id="A0A2K3NSY2"/>
<reference evidence="2 3" key="1">
    <citation type="journal article" date="2014" name="Am. J. Bot.">
        <title>Genome assembly and annotation for red clover (Trifolium pratense; Fabaceae).</title>
        <authorList>
            <person name="Istvanek J."/>
            <person name="Jaros M."/>
            <person name="Krenek A."/>
            <person name="Repkova J."/>
        </authorList>
    </citation>
    <scope>NUCLEOTIDE SEQUENCE [LARGE SCALE GENOMIC DNA]</scope>
    <source>
        <strain evidence="3">cv. Tatra</strain>
        <tissue evidence="2">Young leaves</tissue>
    </source>
</reference>
<dbReference type="InterPro" id="IPR001810">
    <property type="entry name" value="F-box_dom"/>
</dbReference>
<dbReference type="EMBL" id="ASHM01001158">
    <property type="protein sequence ID" value="PNY06141.1"/>
    <property type="molecule type" value="Genomic_DNA"/>
</dbReference>
<dbReference type="SMART" id="SM00256">
    <property type="entry name" value="FBOX"/>
    <property type="match status" value="1"/>
</dbReference>
<sequence length="442" mass="49072">MKKIRQCENENDEIKGSEDRLGDLPDCVLLHILSFLNTKHVVQTCVLSTRWRHLWKRIPTLILHCSKFTTKKHFTIFVSKILTLRDPSTALHALDLDRRGDIEPHVLKKILNYVSSNKTHLKELGISIHGDGCLVMSCVSSCHALTSLNLSIYPRVRKVNINDLRQFHALAGHGLVLFSWLLDFANVESLTVTSTTLQILSLVPDLFEVKLPSLCNLKLLEVELIPLYDGSLSQSIEDSMLEKAAAKSCKEVAKLRKAFNAGLVPPAIPDGMVDFLRQNSPSAVVNISTYFPDHFNLKQVEESIKGAKIVKYRSRYAAPGSSSIAPASAPAPSSVSVPASAAPPNLHLCCADKEPLSAIYSSRNCSRMTTEASIFKSVFNLLMINHHMKIRCRSINVTPTLHFLMMGSEEFSSYLTSYNAFSANLSLTMGSEEFPSYLKSVV</sequence>
<dbReference type="InterPro" id="IPR036047">
    <property type="entry name" value="F-box-like_dom_sf"/>
</dbReference>
<dbReference type="PROSITE" id="PS50181">
    <property type="entry name" value="FBOX"/>
    <property type="match status" value="1"/>
</dbReference>
<dbReference type="ExpressionAtlas" id="A0A2K3NSY2">
    <property type="expression patterns" value="baseline"/>
</dbReference>
<dbReference type="InterPro" id="IPR053781">
    <property type="entry name" value="F-box_AtFBL13-like"/>
</dbReference>
<proteinExistence type="predicted"/>
<feature type="domain" description="F-box" evidence="1">
    <location>
        <begin position="18"/>
        <end position="54"/>
    </location>
</feature>
<dbReference type="PANTHER" id="PTHR34223:SF51">
    <property type="entry name" value="OS06G0556300 PROTEIN"/>
    <property type="match status" value="1"/>
</dbReference>
<dbReference type="SUPFAM" id="SSF52047">
    <property type="entry name" value="RNI-like"/>
    <property type="match status" value="1"/>
</dbReference>
<dbReference type="SUPFAM" id="SSF81383">
    <property type="entry name" value="F-box domain"/>
    <property type="match status" value="1"/>
</dbReference>
<dbReference type="Proteomes" id="UP000236291">
    <property type="component" value="Unassembled WGS sequence"/>
</dbReference>
<evidence type="ECO:0000259" key="1">
    <source>
        <dbReference type="PROSITE" id="PS50181"/>
    </source>
</evidence>
<comment type="caution">
    <text evidence="2">The sequence shown here is derived from an EMBL/GenBank/DDBJ whole genome shotgun (WGS) entry which is preliminary data.</text>
</comment>